<sequence>MPHQRFLDFNVTEAATWLVATARVALSPVEIVAQTCDRLVATGIPLWRVRVGQRLINPLLGAWGVIWMRETGAEEYTVPRSVLATSAFTGSPFEHVIKTRTRFYRSLRDLNPARDHPVLFELAEDGSTDYLALPIIYGDGSVQGAAFTTDASGGFSQEAIALIERLSPFLAAALEPAAMRRSAESLLRTYLGDGPAERIAAGAIRRGDQVAIEAAVLLTDLRGYTLLSEQLLPNALLERLGQYQELVVTAVRAEGGDVLKFIGDGVLAIFPVEDGGRETASTRARRALEAALLNAESIVGMHFVGCLHVGPVIYGNIGSPDRLDFTVVGPTVNFVSRLEAVAKSTNSAAVCSREVAACFPSDTTRPLGTFTLPGIPDEQAVFELIAPDRGLREDQGLTSR</sequence>
<accession>A0A1B2ERL0</accession>
<dbReference type="SMART" id="SM00044">
    <property type="entry name" value="CYCc"/>
    <property type="match status" value="1"/>
</dbReference>
<feature type="domain" description="Guanylate cyclase" evidence="1">
    <location>
        <begin position="215"/>
        <end position="339"/>
    </location>
</feature>
<organism evidence="2">
    <name type="scientific">Microvirga ossetica</name>
    <dbReference type="NCBI Taxonomy" id="1882682"/>
    <lineage>
        <taxon>Bacteria</taxon>
        <taxon>Pseudomonadati</taxon>
        <taxon>Pseudomonadota</taxon>
        <taxon>Alphaproteobacteria</taxon>
        <taxon>Hyphomicrobiales</taxon>
        <taxon>Methylobacteriaceae</taxon>
        <taxon>Microvirga</taxon>
    </lineage>
</organism>
<name>A0A1B2ERL0_9HYPH</name>
<dbReference type="GO" id="GO:0004016">
    <property type="term" value="F:adenylate cyclase activity"/>
    <property type="evidence" value="ECO:0007669"/>
    <property type="project" value="UniProtKB-ARBA"/>
</dbReference>
<evidence type="ECO:0000259" key="1">
    <source>
        <dbReference type="PROSITE" id="PS50125"/>
    </source>
</evidence>
<dbReference type="PANTHER" id="PTHR43081:SF11">
    <property type="entry name" value="BLR2264 PROTEIN"/>
    <property type="match status" value="1"/>
</dbReference>
<dbReference type="GO" id="GO:0006171">
    <property type="term" value="P:cAMP biosynthetic process"/>
    <property type="evidence" value="ECO:0007669"/>
    <property type="project" value="TreeGrafter"/>
</dbReference>
<proteinExistence type="predicted"/>
<dbReference type="Gene3D" id="3.30.70.1230">
    <property type="entry name" value="Nucleotide cyclase"/>
    <property type="match status" value="1"/>
</dbReference>
<dbReference type="GO" id="GO:0035556">
    <property type="term" value="P:intracellular signal transduction"/>
    <property type="evidence" value="ECO:0007669"/>
    <property type="project" value="InterPro"/>
</dbReference>
<gene>
    <name evidence="2" type="ORF">BB934_29670</name>
</gene>
<keyword evidence="2" id="KW-0614">Plasmid</keyword>
<dbReference type="Pfam" id="PF00211">
    <property type="entry name" value="Guanylate_cyc"/>
    <property type="match status" value="1"/>
</dbReference>
<dbReference type="RefSeq" id="WP_099513572.1">
    <property type="nucleotide sequence ID" value="NZ_CP016617.1"/>
</dbReference>
<evidence type="ECO:0000313" key="2">
    <source>
        <dbReference type="EMBL" id="ANY82462.1"/>
    </source>
</evidence>
<protein>
    <submittedName>
        <fullName evidence="2">Guanylate cyclase</fullName>
    </submittedName>
</protein>
<dbReference type="InterPro" id="IPR050697">
    <property type="entry name" value="Adenylyl/Guanylyl_Cyclase_3/4"/>
</dbReference>
<dbReference type="InterPro" id="IPR029787">
    <property type="entry name" value="Nucleotide_cyclase"/>
</dbReference>
<dbReference type="SUPFAM" id="SSF55781">
    <property type="entry name" value="GAF domain-like"/>
    <property type="match status" value="1"/>
</dbReference>
<dbReference type="InterPro" id="IPR001054">
    <property type="entry name" value="A/G_cyclase"/>
</dbReference>
<geneLocation type="plasmid" evidence="2">
    <name>unnamed1</name>
</geneLocation>
<reference evidence="2" key="1">
    <citation type="submission" date="2016-07" db="EMBL/GenBank/DDBJ databases">
        <title>Microvirga ossetica sp. nov. a new species of rhizobia isolated from root nodules of the legume species Vicia alpestris Steven originated from North Ossetia region in the Caucasus.</title>
        <authorList>
            <person name="Safronova V.I."/>
            <person name="Kuznetsova I.G."/>
            <person name="Sazanova A.L."/>
            <person name="Belimov A."/>
            <person name="Andronov E."/>
            <person name="Osledkin Y.S."/>
            <person name="Onishchuk O.P."/>
            <person name="Kurchak O.N."/>
            <person name="Shaposhnikov A.I."/>
            <person name="Willems A."/>
            <person name="Tikhonovich I.A."/>
        </authorList>
    </citation>
    <scope>NUCLEOTIDE SEQUENCE [LARGE SCALE GENOMIC DNA]</scope>
    <source>
        <strain evidence="2">V5/3M</strain>
        <plasmid evidence="2">unnamed1</plasmid>
    </source>
</reference>
<dbReference type="PROSITE" id="PS50125">
    <property type="entry name" value="GUANYLATE_CYCLASE_2"/>
    <property type="match status" value="1"/>
</dbReference>
<dbReference type="CDD" id="cd07302">
    <property type="entry name" value="CHD"/>
    <property type="match status" value="1"/>
</dbReference>
<dbReference type="AlphaFoldDB" id="A0A1B2ERL0"/>
<dbReference type="OrthoDB" id="4565346at2"/>
<dbReference type="EMBL" id="CP016617">
    <property type="protein sequence ID" value="ANY82462.1"/>
    <property type="molecule type" value="Genomic_DNA"/>
</dbReference>
<dbReference type="KEGG" id="moc:BB934_29670"/>
<dbReference type="PANTHER" id="PTHR43081">
    <property type="entry name" value="ADENYLATE CYCLASE, TERMINAL-DIFFERENTIATION SPECIFIC-RELATED"/>
    <property type="match status" value="1"/>
</dbReference>
<dbReference type="SUPFAM" id="SSF55073">
    <property type="entry name" value="Nucleotide cyclase"/>
    <property type="match status" value="1"/>
</dbReference>